<protein>
    <submittedName>
        <fullName evidence="1">AGAP012915-PA</fullName>
    </submittedName>
</protein>
<name>Q5TYJ6_ANOGA</name>
<reference evidence="1 3" key="1">
    <citation type="journal article" date="2002" name="Science">
        <title>The genome sequence of the malaria mosquito Anopheles gambiae.</title>
        <authorList>
            <person name="Holt R.A."/>
            <person name="Subramanian G.M."/>
            <person name="Halpern A."/>
            <person name="Sutton G.G."/>
            <person name="Charlab R."/>
            <person name="Nusskern D.R."/>
            <person name="Wincker P."/>
            <person name="Clark A.G."/>
            <person name="Ribeiro J.M."/>
            <person name="Wides R."/>
            <person name="Salzberg S.L."/>
            <person name="Loftus B."/>
            <person name="Yandell M."/>
            <person name="Majoros W.H."/>
            <person name="Rusch D.B."/>
            <person name="Lai Z."/>
            <person name="Kraft C.L."/>
            <person name="Abril J.F."/>
            <person name="Anthouard V."/>
            <person name="Arensburger P."/>
            <person name="Atkinson P.W."/>
            <person name="Baden H."/>
            <person name="de Berardinis V."/>
            <person name="Baldwin D."/>
            <person name="Benes V."/>
            <person name="Biedler J."/>
            <person name="Blass C."/>
            <person name="Bolanos R."/>
            <person name="Boscus D."/>
            <person name="Barnstead M."/>
            <person name="Cai S."/>
            <person name="Center A."/>
            <person name="Chaturverdi K."/>
            <person name="Christophides G.K."/>
            <person name="Chrystal M.A."/>
            <person name="Clamp M."/>
            <person name="Cravchik A."/>
            <person name="Curwen V."/>
            <person name="Dana A."/>
            <person name="Delcher A."/>
            <person name="Dew I."/>
            <person name="Evans C.A."/>
            <person name="Flanigan M."/>
            <person name="Grundschober-Freimoser A."/>
            <person name="Friedli L."/>
            <person name="Gu Z."/>
            <person name="Guan P."/>
            <person name="Guigo R."/>
            <person name="Hillenmeyer M.E."/>
            <person name="Hladun S.L."/>
            <person name="Hogan J.R."/>
            <person name="Hong Y.S."/>
            <person name="Hoover J."/>
            <person name="Jaillon O."/>
            <person name="Ke Z."/>
            <person name="Kodira C."/>
            <person name="Kokoza E."/>
            <person name="Koutsos A."/>
            <person name="Letunic I."/>
            <person name="Levitsky A."/>
            <person name="Liang Y."/>
            <person name="Lin J.J."/>
            <person name="Lobo N.F."/>
            <person name="Lopez J.R."/>
            <person name="Malek J.A."/>
            <person name="McIntosh T.C."/>
            <person name="Meister S."/>
            <person name="Miller J."/>
            <person name="Mobarry C."/>
            <person name="Mongin E."/>
            <person name="Murphy S.D."/>
            <person name="O'Brochta D.A."/>
            <person name="Pfannkoch C."/>
            <person name="Qi R."/>
            <person name="Regier M.A."/>
            <person name="Remington K."/>
            <person name="Shao H."/>
            <person name="Sharakhova M.V."/>
            <person name="Sitter C.D."/>
            <person name="Shetty J."/>
            <person name="Smith T.J."/>
            <person name="Strong R."/>
            <person name="Sun J."/>
            <person name="Thomasova D."/>
            <person name="Ton L.Q."/>
            <person name="Topalis P."/>
            <person name="Tu Z."/>
            <person name="Unger M.F."/>
            <person name="Walenz B."/>
            <person name="Wang A."/>
            <person name="Wang J."/>
            <person name="Wang M."/>
            <person name="Wang X."/>
            <person name="Woodford K.J."/>
            <person name="Wortman J.R."/>
            <person name="Wu M."/>
            <person name="Yao A."/>
            <person name="Zdobnov E.M."/>
            <person name="Zhang H."/>
            <person name="Zhao Q."/>
            <person name="Zhao S."/>
            <person name="Zhu S.C."/>
            <person name="Zhimulev I."/>
            <person name="Coluzzi M."/>
            <person name="della Torre A."/>
            <person name="Roth C.W."/>
            <person name="Louis C."/>
            <person name="Kalush F."/>
            <person name="Mural R.J."/>
            <person name="Myers E.W."/>
            <person name="Adams M.D."/>
            <person name="Smith H.O."/>
            <person name="Broder S."/>
            <person name="Gardner M.J."/>
            <person name="Fraser C.M."/>
            <person name="Birney E."/>
            <person name="Bork P."/>
            <person name="Brey P.T."/>
            <person name="Venter J.C."/>
            <person name="Weissenbach J."/>
            <person name="Kafatos F.C."/>
            <person name="Collins F.H."/>
            <person name="Hoffman S.L."/>
        </authorList>
    </citation>
    <scope>NUCLEOTIDE SEQUENCE [LARGE SCALE GENOMIC DNA]</scope>
    <source>
        <strain evidence="1 3">PEST</strain>
    </source>
</reference>
<dbReference type="HOGENOM" id="CLU_2485169_0_0_1"/>
<evidence type="ECO:0000313" key="1">
    <source>
        <dbReference type="EMBL" id="EAL42448.2"/>
    </source>
</evidence>
<gene>
    <name evidence="1" type="ORF">AgaP_AGAP012915</name>
</gene>
<organism evidence="1">
    <name type="scientific">Anopheles gambiae</name>
    <name type="common">African malaria mosquito</name>
    <dbReference type="NCBI Taxonomy" id="7165"/>
    <lineage>
        <taxon>Eukaryota</taxon>
        <taxon>Metazoa</taxon>
        <taxon>Ecdysozoa</taxon>
        <taxon>Arthropoda</taxon>
        <taxon>Hexapoda</taxon>
        <taxon>Insecta</taxon>
        <taxon>Pterygota</taxon>
        <taxon>Neoptera</taxon>
        <taxon>Endopterygota</taxon>
        <taxon>Diptera</taxon>
        <taxon>Nematocera</taxon>
        <taxon>Culicoidea</taxon>
        <taxon>Culicidae</taxon>
        <taxon>Anophelinae</taxon>
        <taxon>Anopheles</taxon>
    </lineage>
</organism>
<dbReference type="Proteomes" id="UP000007062">
    <property type="component" value="Unassembled WGS sequence"/>
</dbReference>
<reference evidence="1" key="5">
    <citation type="submission" date="2011-05" db="EMBL/GenBank/DDBJ databases">
        <authorList>
            <consortium name="VectorBase"/>
        </authorList>
    </citation>
    <scope>NUCLEOTIDE SEQUENCE</scope>
    <source>
        <strain evidence="1">PEST</strain>
    </source>
</reference>
<reference evidence="1 3" key="4">
    <citation type="journal article" date="2007" name="Genome Biol.">
        <title>Update of the Anopheles gambiae PEST genome assembly.</title>
        <authorList>
            <person name="Sharakhova M.V."/>
            <person name="Hammond M.P."/>
            <person name="Lobo N.F."/>
            <person name="Krzywinski J."/>
            <person name="Unger M.F."/>
            <person name="Hillenmeyer M.E."/>
            <person name="Bruggner R.V."/>
            <person name="Birney E."/>
            <person name="Collins F.H."/>
        </authorList>
    </citation>
    <scope>NUCLEOTIDE SEQUENCE [LARGE SCALE GENOMIC DNA]</scope>
    <source>
        <strain evidence="1 3">PEST</strain>
    </source>
</reference>
<reference evidence="1" key="2">
    <citation type="submission" date="2002-03" db="EMBL/GenBank/DDBJ databases">
        <authorList>
            <consortium name="The Anopheles Genome Sequencing Consortium"/>
        </authorList>
    </citation>
    <scope>NUCLEOTIDE SEQUENCE</scope>
    <source>
        <strain evidence="1">PEST</strain>
    </source>
</reference>
<dbReference type="EMBL" id="AAAB01000034">
    <property type="protein sequence ID" value="EAL42448.2"/>
    <property type="molecule type" value="Genomic_DNA"/>
</dbReference>
<dbReference type="VEuPathDB" id="VectorBase:AGAP012915"/>
<evidence type="ECO:0000313" key="3">
    <source>
        <dbReference type="Proteomes" id="UP000007062"/>
    </source>
</evidence>
<dbReference type="AlphaFoldDB" id="Q5TYJ6"/>
<accession>Q5TYJ6</accession>
<reference evidence="1 3" key="3">
    <citation type="journal article" date="2004" name="Trends Parasitol.">
        <title>The Anopheles gambiae genome: an update.</title>
        <authorList>
            <person name="Mongin E."/>
            <person name="Louis C."/>
            <person name="Holt R.A."/>
            <person name="Birney E."/>
            <person name="Collins F.H."/>
        </authorList>
    </citation>
    <scope>NUCLEOTIDE SEQUENCE [LARGE SCALE GENOMIC DNA]</scope>
    <source>
        <strain evidence="1 3">PEST</strain>
    </source>
</reference>
<keyword evidence="3" id="KW-1185">Reference proteome</keyword>
<sequence length="87" mass="9805">MFGRLVQKGADHLSADAVSYQGCRCVRGCAVRVARAAEAASGGFKGGNQHGWGGVENDRRQIDTDHDVDRNDDNPDRGWWWCWWRWG</sequence>
<proteinExistence type="predicted"/>
<evidence type="ECO:0000313" key="2">
    <source>
        <dbReference type="EnsemblMetazoa" id="AGAP012915-PA"/>
    </source>
</evidence>
<dbReference type="EnsemblMetazoa" id="AGAP012915-RA">
    <property type="protein sequence ID" value="AGAP012915-PA"/>
    <property type="gene ID" value="AGAP012915"/>
</dbReference>
<reference evidence="2" key="6">
    <citation type="submission" date="2021-01" db="UniProtKB">
        <authorList>
            <consortium name="EnsemblMetazoa"/>
        </authorList>
    </citation>
    <scope>IDENTIFICATION</scope>
    <source>
        <strain evidence="2">PEST</strain>
    </source>
</reference>
<dbReference type="PaxDb" id="7165-AGAP012915-PA"/>